<feature type="transmembrane region" description="Helical" evidence="1">
    <location>
        <begin position="298"/>
        <end position="318"/>
    </location>
</feature>
<proteinExistence type="predicted"/>
<dbReference type="STRING" id="1604334.SAMN05421546_1629"/>
<dbReference type="InterPro" id="IPR002035">
    <property type="entry name" value="VWF_A"/>
</dbReference>
<keyword evidence="4" id="KW-1185">Reference proteome</keyword>
<dbReference type="PANTHER" id="PTHR22550">
    <property type="entry name" value="SPORE GERMINATION PROTEIN"/>
    <property type="match status" value="1"/>
</dbReference>
<dbReference type="Proteomes" id="UP000241788">
    <property type="component" value="Unassembled WGS sequence"/>
</dbReference>
<evidence type="ECO:0000313" key="4">
    <source>
        <dbReference type="Proteomes" id="UP000241788"/>
    </source>
</evidence>
<dbReference type="InterPro" id="IPR036465">
    <property type="entry name" value="vWFA_dom_sf"/>
</dbReference>
<accession>A0A1N6UDU4</accession>
<dbReference type="InterPro" id="IPR033881">
    <property type="entry name" value="vWA_BatA_type"/>
</dbReference>
<dbReference type="AlphaFoldDB" id="A0A1N6UDU4"/>
<feature type="domain" description="VWFA" evidence="2">
    <location>
        <begin position="83"/>
        <end position="278"/>
    </location>
</feature>
<protein>
    <submittedName>
        <fullName evidence="3">Ca-activated chloride channel family protein</fullName>
    </submittedName>
</protein>
<keyword evidence="1" id="KW-0812">Transmembrane</keyword>
<keyword evidence="1" id="KW-1133">Transmembrane helix</keyword>
<dbReference type="PROSITE" id="PS50234">
    <property type="entry name" value="VWFA"/>
    <property type="match status" value="1"/>
</dbReference>
<dbReference type="CDD" id="cd01467">
    <property type="entry name" value="vWA_BatA_type"/>
    <property type="match status" value="1"/>
</dbReference>
<dbReference type="Pfam" id="PF00092">
    <property type="entry name" value="VWA"/>
    <property type="match status" value="1"/>
</dbReference>
<organism evidence="3 4">
    <name type="scientific">Solilutibacter tolerans</name>
    <dbReference type="NCBI Taxonomy" id="1604334"/>
    <lineage>
        <taxon>Bacteria</taxon>
        <taxon>Pseudomonadati</taxon>
        <taxon>Pseudomonadota</taxon>
        <taxon>Gammaproteobacteria</taxon>
        <taxon>Lysobacterales</taxon>
        <taxon>Lysobacteraceae</taxon>
        <taxon>Solilutibacter</taxon>
    </lineage>
</organism>
<dbReference type="PANTHER" id="PTHR22550:SF18">
    <property type="entry name" value="VWFA DOMAIN-CONTAINING PROTEIN"/>
    <property type="match status" value="1"/>
</dbReference>
<keyword evidence="1" id="KW-0472">Membrane</keyword>
<dbReference type="SUPFAM" id="SSF53300">
    <property type="entry name" value="vWA-like"/>
    <property type="match status" value="1"/>
</dbReference>
<sequence length="322" mass="35027">MLAALPLPLLAHWWLPPARHVQTPAVKLPNATSRLHIVPGVGGVTRMRGMRWLAYIAWSLLCVAAARPQEFGPVQAPPQSGRDLMLAVDLSGSMEEPDMELGGRRVDRLTAAKAVLADFLDRRASDRIGLVVFGQRAYAVSPLTLDRESVRRQLRDAMVGMAGRETAIGDAIGLAVKRLRTQPAEHRVLILLTDGENTAGVMTPSKAAELAQAESVRIHTIAFGGEGGVISVFGMQMPVPGMQGGIDEETLRQVAETTGGKFFRARDTQSLAGIYAEIDRLEPVRHEGAAVRPRVELYWKWLLAALSVAVLSAVLSWLRGRR</sequence>
<evidence type="ECO:0000256" key="1">
    <source>
        <dbReference type="SAM" id="Phobius"/>
    </source>
</evidence>
<reference evidence="4" key="1">
    <citation type="submission" date="2017-01" db="EMBL/GenBank/DDBJ databases">
        <authorList>
            <person name="Varghese N."/>
            <person name="Submissions S."/>
        </authorList>
    </citation>
    <scope>NUCLEOTIDE SEQUENCE [LARGE SCALE GENOMIC DNA]</scope>
    <source>
        <strain evidence="4">UM1</strain>
    </source>
</reference>
<dbReference type="Gene3D" id="3.40.50.410">
    <property type="entry name" value="von Willebrand factor, type A domain"/>
    <property type="match status" value="1"/>
</dbReference>
<dbReference type="EMBL" id="FTLW01000003">
    <property type="protein sequence ID" value="SIQ63769.1"/>
    <property type="molecule type" value="Genomic_DNA"/>
</dbReference>
<evidence type="ECO:0000259" key="2">
    <source>
        <dbReference type="PROSITE" id="PS50234"/>
    </source>
</evidence>
<dbReference type="SMART" id="SM00327">
    <property type="entry name" value="VWA"/>
    <property type="match status" value="1"/>
</dbReference>
<dbReference type="InterPro" id="IPR050768">
    <property type="entry name" value="UPF0353/GerABKA_families"/>
</dbReference>
<name>A0A1N6UDU4_9GAMM</name>
<evidence type="ECO:0000313" key="3">
    <source>
        <dbReference type="EMBL" id="SIQ63769.1"/>
    </source>
</evidence>
<gene>
    <name evidence="3" type="ORF">SAMN05421546_1629</name>
</gene>